<keyword evidence="3" id="KW-1185">Reference proteome</keyword>
<dbReference type="Proteomes" id="UP000680038">
    <property type="component" value="Unassembled WGS sequence"/>
</dbReference>
<comment type="caution">
    <text evidence="2">The sequence shown here is derived from an EMBL/GenBank/DDBJ whole genome shotgun (WGS) entry which is preliminary data.</text>
</comment>
<evidence type="ECO:0000313" key="2">
    <source>
        <dbReference type="EMBL" id="CAG4992316.1"/>
    </source>
</evidence>
<sequence length="55" mass="5936">MTPSKTLTTVIGLVLSGEKIAEWCGENTNLILACSLVTVFLFVSRSIVLANQKKP</sequence>
<protein>
    <submittedName>
        <fullName evidence="2">Uncharacterized protein</fullName>
    </submittedName>
</protein>
<name>A0A916N4L6_9BACT</name>
<keyword evidence="1" id="KW-1133">Transmembrane helix</keyword>
<feature type="transmembrane region" description="Helical" evidence="1">
    <location>
        <begin position="30"/>
        <end position="50"/>
    </location>
</feature>
<evidence type="ECO:0000256" key="1">
    <source>
        <dbReference type="SAM" id="Phobius"/>
    </source>
</evidence>
<proteinExistence type="predicted"/>
<evidence type="ECO:0000313" key="3">
    <source>
        <dbReference type="Proteomes" id="UP000680038"/>
    </source>
</evidence>
<dbReference type="RefSeq" id="WP_215237642.1">
    <property type="nucleotide sequence ID" value="NZ_CAJRAF010000001.1"/>
</dbReference>
<reference evidence="2" key="1">
    <citation type="submission" date="2021-04" db="EMBL/GenBank/DDBJ databases">
        <authorList>
            <person name="Rodrigo-Torres L."/>
            <person name="Arahal R. D."/>
            <person name="Lucena T."/>
        </authorList>
    </citation>
    <scope>NUCLEOTIDE SEQUENCE</scope>
    <source>
        <strain evidence="2">CECT 9275</strain>
    </source>
</reference>
<gene>
    <name evidence="2" type="ORF">DYBT9275_00938</name>
</gene>
<dbReference type="AlphaFoldDB" id="A0A916N4L6"/>
<dbReference type="EMBL" id="CAJRAF010000001">
    <property type="protein sequence ID" value="CAG4992316.1"/>
    <property type="molecule type" value="Genomic_DNA"/>
</dbReference>
<keyword evidence="1" id="KW-0812">Transmembrane</keyword>
<keyword evidence="1" id="KW-0472">Membrane</keyword>
<accession>A0A916N4L6</accession>
<organism evidence="2 3">
    <name type="scientific">Dyadobacter helix</name>
    <dbReference type="NCBI Taxonomy" id="2822344"/>
    <lineage>
        <taxon>Bacteria</taxon>
        <taxon>Pseudomonadati</taxon>
        <taxon>Bacteroidota</taxon>
        <taxon>Cytophagia</taxon>
        <taxon>Cytophagales</taxon>
        <taxon>Spirosomataceae</taxon>
        <taxon>Dyadobacter</taxon>
    </lineage>
</organism>